<organism evidence="3 4">
    <name type="scientific">Flavobacterium nackdongense</name>
    <dbReference type="NCBI Taxonomy" id="2547394"/>
    <lineage>
        <taxon>Bacteria</taxon>
        <taxon>Pseudomonadati</taxon>
        <taxon>Bacteroidota</taxon>
        <taxon>Flavobacteriia</taxon>
        <taxon>Flavobacteriales</taxon>
        <taxon>Flavobacteriaceae</taxon>
        <taxon>Flavobacterium</taxon>
    </lineage>
</organism>
<evidence type="ECO:0000313" key="4">
    <source>
        <dbReference type="Proteomes" id="UP000291124"/>
    </source>
</evidence>
<feature type="transmembrane region" description="Helical" evidence="1">
    <location>
        <begin position="243"/>
        <end position="266"/>
    </location>
</feature>
<feature type="transmembrane region" description="Helical" evidence="1">
    <location>
        <begin position="54"/>
        <end position="75"/>
    </location>
</feature>
<feature type="transmembrane region" description="Helical" evidence="1">
    <location>
        <begin position="440"/>
        <end position="460"/>
    </location>
</feature>
<dbReference type="PANTHER" id="PTHR31061:SF24">
    <property type="entry name" value="LD22376P"/>
    <property type="match status" value="1"/>
</dbReference>
<feature type="transmembrane region" description="Helical" evidence="1">
    <location>
        <begin position="409"/>
        <end position="428"/>
    </location>
</feature>
<feature type="domain" description="DUF5009" evidence="2">
    <location>
        <begin position="4"/>
        <end position="266"/>
    </location>
</feature>
<feature type="transmembrane region" description="Helical" evidence="1">
    <location>
        <begin position="369"/>
        <end position="388"/>
    </location>
</feature>
<dbReference type="EMBL" id="CP037933">
    <property type="protein sequence ID" value="QBN17397.1"/>
    <property type="molecule type" value="Genomic_DNA"/>
</dbReference>
<feature type="transmembrane region" description="Helical" evidence="1">
    <location>
        <begin position="111"/>
        <end position="137"/>
    </location>
</feature>
<dbReference type="KEGG" id="fnk:E1750_00815"/>
<feature type="transmembrane region" description="Helical" evidence="1">
    <location>
        <begin position="286"/>
        <end position="304"/>
    </location>
</feature>
<dbReference type="AlphaFoldDB" id="A0A4P6YA19"/>
<dbReference type="OrthoDB" id="9788724at2"/>
<feature type="transmembrane region" description="Helical" evidence="1">
    <location>
        <begin position="149"/>
        <end position="169"/>
    </location>
</feature>
<dbReference type="PANTHER" id="PTHR31061">
    <property type="entry name" value="LD22376P"/>
    <property type="match status" value="1"/>
</dbReference>
<gene>
    <name evidence="3" type="ORF">E1750_00815</name>
</gene>
<proteinExistence type="predicted"/>
<evidence type="ECO:0000313" key="3">
    <source>
        <dbReference type="EMBL" id="QBN17397.1"/>
    </source>
</evidence>
<protein>
    <submittedName>
        <fullName evidence="3">DUF5009 domain-containing protein</fullName>
    </submittedName>
</protein>
<evidence type="ECO:0000256" key="1">
    <source>
        <dbReference type="SAM" id="Phobius"/>
    </source>
</evidence>
<dbReference type="InterPro" id="IPR032176">
    <property type="entry name" value="DUF5009"/>
</dbReference>
<dbReference type="Proteomes" id="UP000291124">
    <property type="component" value="Chromosome"/>
</dbReference>
<keyword evidence="4" id="KW-1185">Reference proteome</keyword>
<feature type="transmembrane region" description="Helical" evidence="1">
    <location>
        <begin position="12"/>
        <end position="34"/>
    </location>
</feature>
<accession>A0A4P6YA19</accession>
<keyword evidence="1" id="KW-0812">Transmembrane</keyword>
<reference evidence="4" key="1">
    <citation type="submission" date="2019-03" db="EMBL/GenBank/DDBJ databases">
        <title>Flavobacterium sp.</title>
        <authorList>
            <person name="Kim H."/>
        </authorList>
    </citation>
    <scope>NUCLEOTIDE SEQUENCE [LARGE SCALE GENOMIC DNA]</scope>
    <source>
        <strain evidence="4">GS13</strain>
    </source>
</reference>
<dbReference type="Pfam" id="PF16401">
    <property type="entry name" value="DUF5009"/>
    <property type="match status" value="1"/>
</dbReference>
<feature type="transmembrane region" description="Helical" evidence="1">
    <location>
        <begin position="211"/>
        <end position="231"/>
    </location>
</feature>
<sequence length="469" mass="53410">MKKRALALDALRGIAIIGMILSGQMNLTHLPAWMAHAQVPPNASFDPSIFGITWVDLVFPFFLFAMGAAFPFSLGTKIDKGENKYRLCWDSFVRAIQLVFFAIFLQHMKPFVISSSVDSASCFISLFAFGLMFLMFANDIIPFFSKFKYGTWGVKLAAFFMGFILMYNLEYTGKKTTDFDLYFSDIIIIVLANMAFFASVIYIFTYKKPNYRLLVLPFVMAVFLAAANPGWVKLVYDFTPAPWAYSFYYLKYLFIVIPGSLAGEYLYQWINSDSNELSETSNRQAYLMAFTALALIVSNVIFLFTRQLELNLFLTIILLGSGYFILKSNSSSFGVFWKNLFTVGAYCLLLGLIFEAYEGGIRKDQSTYSYYFVTSGLAFFALLFFSVICDYFKNIKSTKFLVLAGQNPMIAYVATALVVMPILTLLRLTNYFDVFKTGAFMGFLQGVLLTTLAIIITMYFSKIKWFWRT</sequence>
<feature type="transmembrane region" description="Helical" evidence="1">
    <location>
        <begin position="338"/>
        <end position="357"/>
    </location>
</feature>
<feature type="transmembrane region" description="Helical" evidence="1">
    <location>
        <begin position="87"/>
        <end position="105"/>
    </location>
</feature>
<feature type="transmembrane region" description="Helical" evidence="1">
    <location>
        <begin position="181"/>
        <end position="204"/>
    </location>
</feature>
<keyword evidence="1" id="KW-1133">Transmembrane helix</keyword>
<evidence type="ECO:0000259" key="2">
    <source>
        <dbReference type="Pfam" id="PF16401"/>
    </source>
</evidence>
<name>A0A4P6YA19_9FLAO</name>
<keyword evidence="1" id="KW-0472">Membrane</keyword>
<dbReference type="RefSeq" id="WP_133274928.1">
    <property type="nucleotide sequence ID" value="NZ_CP037933.1"/>
</dbReference>
<feature type="transmembrane region" description="Helical" evidence="1">
    <location>
        <begin position="310"/>
        <end position="326"/>
    </location>
</feature>